<organism evidence="2 3">
    <name type="scientific">Pedobacter gandavensis</name>
    <dbReference type="NCBI Taxonomy" id="2679963"/>
    <lineage>
        <taxon>Bacteria</taxon>
        <taxon>Pseudomonadati</taxon>
        <taxon>Bacteroidota</taxon>
        <taxon>Sphingobacteriia</taxon>
        <taxon>Sphingobacteriales</taxon>
        <taxon>Sphingobacteriaceae</taxon>
        <taxon>Pedobacter</taxon>
    </lineage>
</organism>
<keyword evidence="3" id="KW-1185">Reference proteome</keyword>
<dbReference type="Proteomes" id="UP000636110">
    <property type="component" value="Unassembled WGS sequence"/>
</dbReference>
<evidence type="ECO:0000313" key="2">
    <source>
        <dbReference type="EMBL" id="MBB2148822.1"/>
    </source>
</evidence>
<feature type="transmembrane region" description="Helical" evidence="1">
    <location>
        <begin position="55"/>
        <end position="76"/>
    </location>
</feature>
<keyword evidence="1" id="KW-1133">Transmembrane helix</keyword>
<feature type="transmembrane region" description="Helical" evidence="1">
    <location>
        <begin position="20"/>
        <end position="40"/>
    </location>
</feature>
<reference evidence="2 3" key="1">
    <citation type="submission" date="2019-11" db="EMBL/GenBank/DDBJ databases">
        <title>Description of Pedobacter sp. LMG 31462T.</title>
        <authorList>
            <person name="Carlier A."/>
            <person name="Qi S."/>
            <person name="Vandamme P."/>
        </authorList>
    </citation>
    <scope>NUCLEOTIDE SEQUENCE [LARGE SCALE GENOMIC DNA]</scope>
    <source>
        <strain evidence="2 3">LMG 31462</strain>
    </source>
</reference>
<dbReference type="EMBL" id="WNXC01000001">
    <property type="protein sequence ID" value="MBB2148822.1"/>
    <property type="molecule type" value="Genomic_DNA"/>
</dbReference>
<keyword evidence="1" id="KW-0812">Transmembrane</keyword>
<feature type="transmembrane region" description="Helical" evidence="1">
    <location>
        <begin position="182"/>
        <end position="199"/>
    </location>
</feature>
<comment type="caution">
    <text evidence="2">The sequence shown here is derived from an EMBL/GenBank/DDBJ whole genome shotgun (WGS) entry which is preliminary data.</text>
</comment>
<dbReference type="RefSeq" id="WP_182955190.1">
    <property type="nucleotide sequence ID" value="NZ_WNXC01000001.1"/>
</dbReference>
<protein>
    <submittedName>
        <fullName evidence="2">Uncharacterized protein</fullName>
    </submittedName>
</protein>
<keyword evidence="1" id="KW-0472">Membrane</keyword>
<evidence type="ECO:0000256" key="1">
    <source>
        <dbReference type="SAM" id="Phobius"/>
    </source>
</evidence>
<evidence type="ECO:0000313" key="3">
    <source>
        <dbReference type="Proteomes" id="UP000636110"/>
    </source>
</evidence>
<feature type="transmembrane region" description="Helical" evidence="1">
    <location>
        <begin position="141"/>
        <end position="162"/>
    </location>
</feature>
<sequence length="287" mass="33210">MNLNNLHKKFLQKLINKTFLIKLIAILAIIVLSMMIYRTYSDPKFYEKITKEPQLLTMIAFVTITSLVILIIPNFLGRNFTDNNSTSIYIGDLENLSEMNALNEIKLKETPPTPYTLLISTLEPLEFNIQQHIGKLQRNSIVNLMIGIISTFISITVLAFKLINVGSYASMEDFLLDFLPKLSFVIFIQLFAFFFLRLYKGNLEDTKYFQNELTNIMAKTVALRIAYQQEDKPLINKLVRDLSKVERNFKLSAGESLLNIEKSKIEKEFDIEILNTFKDLIKSQKKD</sequence>
<name>A0ABR6EUE8_9SPHI</name>
<accession>A0ABR6EUE8</accession>
<proteinExistence type="predicted"/>
<gene>
    <name evidence="2" type="ORF">GM920_07850</name>
</gene>